<feature type="compositionally biased region" description="Low complexity" evidence="17">
    <location>
        <begin position="1149"/>
        <end position="1164"/>
    </location>
</feature>
<dbReference type="Pfam" id="PF00152">
    <property type="entry name" value="tRNA-synt_2"/>
    <property type="match status" value="1"/>
</dbReference>
<feature type="region of interest" description="Disordered" evidence="17">
    <location>
        <begin position="1132"/>
        <end position="1173"/>
    </location>
</feature>
<dbReference type="Gene3D" id="3.30.930.10">
    <property type="entry name" value="Bira Bifunctional Protein, Domain 2"/>
    <property type="match status" value="1"/>
</dbReference>
<keyword evidence="8" id="KW-0378">Hydrolase</keyword>
<keyword evidence="11 16" id="KW-0238">DNA-binding</keyword>
<evidence type="ECO:0000256" key="5">
    <source>
        <dbReference type="ARBA" id="ARBA00022598"/>
    </source>
</evidence>
<organism evidence="20 21">
    <name type="scientific">Willisornis vidua</name>
    <name type="common">Xingu scale-backed antbird</name>
    <dbReference type="NCBI Taxonomy" id="1566151"/>
    <lineage>
        <taxon>Eukaryota</taxon>
        <taxon>Metazoa</taxon>
        <taxon>Chordata</taxon>
        <taxon>Craniata</taxon>
        <taxon>Vertebrata</taxon>
        <taxon>Euteleostomi</taxon>
        <taxon>Archelosauria</taxon>
        <taxon>Archosauria</taxon>
        <taxon>Dinosauria</taxon>
        <taxon>Saurischia</taxon>
        <taxon>Theropoda</taxon>
        <taxon>Coelurosauria</taxon>
        <taxon>Aves</taxon>
        <taxon>Neognathae</taxon>
        <taxon>Neoaves</taxon>
        <taxon>Telluraves</taxon>
        <taxon>Australaves</taxon>
        <taxon>Passeriformes</taxon>
        <taxon>Thamnophilidae</taxon>
        <taxon>Willisornis</taxon>
    </lineage>
</organism>
<keyword evidence="14" id="KW-0131">Cell cycle</keyword>
<keyword evidence="9" id="KW-0347">Helicase</keyword>
<protein>
    <recommendedName>
        <fullName evidence="3">DNA helicase</fullName>
        <ecNumber evidence="3">3.6.4.12</ecNumber>
    </recommendedName>
    <alternativeName>
        <fullName evidence="15">Aspartyl-tRNA synthetase</fullName>
    </alternativeName>
</protein>
<dbReference type="PRINTS" id="PR01662">
    <property type="entry name" value="MCMPROTEIN6"/>
</dbReference>
<gene>
    <name evidence="20" type="primary">MCM6</name>
    <name evidence="20" type="ORF">WISP_126862</name>
</gene>
<feature type="region of interest" description="Disordered" evidence="17">
    <location>
        <begin position="1"/>
        <end position="36"/>
    </location>
</feature>
<dbReference type="PROSITE" id="PS50051">
    <property type="entry name" value="MCM_2"/>
    <property type="match status" value="1"/>
</dbReference>
<dbReference type="PROSITE" id="PS50862">
    <property type="entry name" value="AA_TRNA_LIGASE_II"/>
    <property type="match status" value="1"/>
</dbReference>
<proteinExistence type="inferred from homology"/>
<dbReference type="NCBIfam" id="TIGR00458">
    <property type="entry name" value="aspS_nondisc"/>
    <property type="match status" value="1"/>
</dbReference>
<dbReference type="CDD" id="cd17757">
    <property type="entry name" value="MCM6"/>
    <property type="match status" value="1"/>
</dbReference>
<dbReference type="Gene3D" id="1.20.58.870">
    <property type="match status" value="1"/>
</dbReference>
<feature type="domain" description="Aminoacyl-transfer RNA synthetases class-II family profile" evidence="19">
    <location>
        <begin position="200"/>
        <end position="550"/>
    </location>
</feature>
<dbReference type="Pfam" id="PF17207">
    <property type="entry name" value="MCM_OB"/>
    <property type="match status" value="1"/>
</dbReference>
<dbReference type="InterPro" id="IPR012340">
    <property type="entry name" value="NA-bd_OB-fold"/>
</dbReference>
<dbReference type="PANTHER" id="PTHR11630">
    <property type="entry name" value="DNA REPLICATION LICENSING FACTOR MCM FAMILY MEMBER"/>
    <property type="match status" value="1"/>
</dbReference>
<dbReference type="SUPFAM" id="SSF52540">
    <property type="entry name" value="P-loop containing nucleoside triphosphate hydrolases"/>
    <property type="match status" value="1"/>
</dbReference>
<keyword evidence="12" id="KW-0030">Aminoacyl-tRNA synthetase</keyword>
<dbReference type="InterPro" id="IPR006195">
    <property type="entry name" value="aa-tRNA-synth_II"/>
</dbReference>
<evidence type="ECO:0000256" key="7">
    <source>
        <dbReference type="ARBA" id="ARBA00022741"/>
    </source>
</evidence>
<dbReference type="InterPro" id="IPR041562">
    <property type="entry name" value="MCM_lid"/>
</dbReference>
<dbReference type="Pfam" id="PF18263">
    <property type="entry name" value="WHD_MCM6"/>
    <property type="match status" value="1"/>
</dbReference>
<evidence type="ECO:0000256" key="1">
    <source>
        <dbReference type="ARBA" id="ARBA00004123"/>
    </source>
</evidence>
<dbReference type="PROSITE" id="PS00847">
    <property type="entry name" value="MCM_1"/>
    <property type="match status" value="1"/>
</dbReference>
<evidence type="ECO:0000313" key="20">
    <source>
        <dbReference type="EMBL" id="KAJ7407419.1"/>
    </source>
</evidence>
<dbReference type="Proteomes" id="UP001145742">
    <property type="component" value="Unassembled WGS sequence"/>
</dbReference>
<dbReference type="Gene3D" id="2.40.50.140">
    <property type="entry name" value="Nucleic acid-binding proteins"/>
    <property type="match status" value="2"/>
</dbReference>
<dbReference type="Pfam" id="PF00493">
    <property type="entry name" value="MCM"/>
    <property type="match status" value="1"/>
</dbReference>
<dbReference type="InterPro" id="IPR045864">
    <property type="entry name" value="aa-tRNA-synth_II/BPL/LPL"/>
</dbReference>
<evidence type="ECO:0000256" key="3">
    <source>
        <dbReference type="ARBA" id="ARBA00012551"/>
    </source>
</evidence>
<keyword evidence="21" id="KW-1185">Reference proteome</keyword>
<evidence type="ECO:0000256" key="16">
    <source>
        <dbReference type="RuleBase" id="RU004070"/>
    </source>
</evidence>
<dbReference type="Gene3D" id="2.20.28.10">
    <property type="match status" value="1"/>
</dbReference>
<evidence type="ECO:0000256" key="2">
    <source>
        <dbReference type="ARBA" id="ARBA00008010"/>
    </source>
</evidence>
<dbReference type="Gene3D" id="3.30.1640.10">
    <property type="entry name" value="mini-chromosome maintenance (MCM) complex, chain A, domain 1"/>
    <property type="match status" value="1"/>
</dbReference>
<dbReference type="InterPro" id="IPR018525">
    <property type="entry name" value="MCM_CS"/>
</dbReference>
<keyword evidence="13" id="KW-0539">Nucleus</keyword>
<comment type="caution">
    <text evidence="20">The sequence shown here is derived from an EMBL/GenBank/DDBJ whole genome shotgun (WGS) entry which is preliminary data.</text>
</comment>
<evidence type="ECO:0000256" key="13">
    <source>
        <dbReference type="ARBA" id="ARBA00023242"/>
    </source>
</evidence>
<feature type="domain" description="MCM C-terminal AAA(+) ATPase" evidence="18">
    <location>
        <begin position="808"/>
        <end position="1014"/>
    </location>
</feature>
<evidence type="ECO:0000256" key="15">
    <source>
        <dbReference type="ARBA" id="ARBA00033155"/>
    </source>
</evidence>
<dbReference type="SMART" id="SM00350">
    <property type="entry name" value="MCM"/>
    <property type="match status" value="1"/>
</dbReference>
<keyword evidence="5" id="KW-0436">Ligase</keyword>
<dbReference type="EMBL" id="WHWB01034601">
    <property type="protein sequence ID" value="KAJ7407419.1"/>
    <property type="molecule type" value="Genomic_DNA"/>
</dbReference>
<evidence type="ECO:0000256" key="17">
    <source>
        <dbReference type="SAM" id="MobiDB-lite"/>
    </source>
</evidence>
<dbReference type="Pfam" id="PF01336">
    <property type="entry name" value="tRNA_anti-codon"/>
    <property type="match status" value="1"/>
</dbReference>
<evidence type="ECO:0000259" key="18">
    <source>
        <dbReference type="PROSITE" id="PS50051"/>
    </source>
</evidence>
<dbReference type="Gene3D" id="3.40.50.300">
    <property type="entry name" value="P-loop containing nucleotide triphosphate hydrolases"/>
    <property type="match status" value="1"/>
</dbReference>
<evidence type="ECO:0000259" key="19">
    <source>
        <dbReference type="PROSITE" id="PS50862"/>
    </source>
</evidence>
<dbReference type="CDD" id="cd00776">
    <property type="entry name" value="AsxRS_core"/>
    <property type="match status" value="1"/>
</dbReference>
<name>A0ABQ9CW34_9PASS</name>
<dbReference type="PANTHER" id="PTHR11630:SF73">
    <property type="entry name" value="DNA REPLICATION LICENSING FACTOR MCM6"/>
    <property type="match status" value="1"/>
</dbReference>
<evidence type="ECO:0000313" key="21">
    <source>
        <dbReference type="Proteomes" id="UP001145742"/>
    </source>
</evidence>
<dbReference type="EC" id="3.6.4.12" evidence="3"/>
<comment type="similarity">
    <text evidence="2 16">Belongs to the MCM family.</text>
</comment>
<evidence type="ECO:0000256" key="4">
    <source>
        <dbReference type="ARBA" id="ARBA00022490"/>
    </source>
</evidence>
<dbReference type="NCBIfam" id="NF003483">
    <property type="entry name" value="PRK05159.1"/>
    <property type="match status" value="1"/>
</dbReference>
<dbReference type="SUPFAM" id="SSF50249">
    <property type="entry name" value="Nucleic acid-binding proteins"/>
    <property type="match status" value="2"/>
</dbReference>
<evidence type="ECO:0000256" key="10">
    <source>
        <dbReference type="ARBA" id="ARBA00022840"/>
    </source>
</evidence>
<sequence length="1286" mass="145704">MPSANNRGQGRDRRNDTEDSAAADDYAKERYGVSSMIQSQEKPDRVLVRIKDLTEEKADQEVWVRGRIHTSRAKGKQCFLVLRQQQFNIQALVAVGQHASKQMVKFAANITKESIVDVEGVVRKAYQKVGGCTQQDVELHVQRIYVISSAEPRLPLQLDDAVRPEVEGEEDGRATVNQDTRLDNRIIDLRTSTSQAIFCLQSGICQLFRETLTRKGFVEIQTPKIISAASEGGANVFTVSYFKTSAYLAQSPQLYKQMCICADFDKVFCVGPVFRAEDSNTHRHLTEFVGLDIEMAFNYHYHEVVDEIADTMVQIFKGLQERFQTEIQTVGKQFPCEPFKFLEPTLRLEYREGVAMLREAGVEMGDEEDLSTPNEKLLGRLVKEKYDTDFYILDKYPLAVRPFYTMPDPANPKTSNSYDMFMRGEEILSGAQRIHDPQLLTERAKHHGIDLEKIKAYIDSFRFGAPPHAGGGIGKVTGCLQFKNREETSQLLIYTSVRFQNSDGEVKYLRDAEELIRPERNTLVVSFADLEQFNQQLSTTVQEEFYRVYPYLCRATKTFARDHGSVPANKDFYVAFQDLPTRHKIRELTSARIGSLLRISGQVVRTHPVHPELVSGTFMCLDCQTVIKDVEQQFKYTQPNICRNPVCANRRRFLLDTNKSRFVDFQKVRIQETQGELPRGSIPRSVEVILRAEAVESSQAGDKCDFTGCLIVVPDVSQLSTPGLRAETGSRLMGTEGYETEGIRGLRALGVRELSYKLVFLACYVAPTNPRFGGKELRDEEQTAESIKNQMSVKEWEKVFEMSQDKNLYHNLCTSLFPTIHGNDEVKRGVLLMLFGGVPKTTSEGTSLRGDINVCVVGDPSTAKSQFLKHVDEFSPRAVYTSGKASSAAGLTAAVVKDEESHEFVIEAGALMLADNGVCCIDEFDKMDVRDQVAIHEAMEQQTISITKAGVKATLNARTSILAAANPIGGRYDRSKSLKQNINLSAPIMSRFDLFFILVDECNEVTDYAIARRIVDLHSRVEESVDRVYSLDDIRRYLLFARQFKPKISKESEDFIVEQYKRLRLRDGAGVTKSSWRITVRQLESMIRLSEAMARMHCCDEVHPKHVKEAFRLLNKSIIRVETPDVNLDQDDEQQMEDQEHQDGVNGEAAAPAGVNGLVNGVNGHPEEGDKEAAPKVSLRLGFAEYRRISNLLVLHLRKAEEEEDDTSLKKSELINWYLKEIESEIESEEELINKKKIIERVIHRLTHYDHILIELSQSGLKGSREEETFDEDPYLVVNPNYLLED</sequence>
<reference evidence="20" key="1">
    <citation type="submission" date="2019-10" db="EMBL/GenBank/DDBJ databases">
        <authorList>
            <person name="Soares A.E.R."/>
            <person name="Aleixo A."/>
            <person name="Schneider P."/>
            <person name="Miyaki C.Y."/>
            <person name="Schneider M.P."/>
            <person name="Mello C."/>
            <person name="Vasconcelos A.T.R."/>
        </authorList>
    </citation>
    <scope>NUCLEOTIDE SEQUENCE</scope>
    <source>
        <tissue evidence="20">Muscle</tissue>
    </source>
</reference>
<keyword evidence="10 16" id="KW-0067">ATP-binding</keyword>
<dbReference type="InterPro" id="IPR031327">
    <property type="entry name" value="MCM"/>
</dbReference>
<keyword evidence="7 16" id="KW-0547">Nucleotide-binding</keyword>
<dbReference type="InterPro" id="IPR008049">
    <property type="entry name" value="MCM6"/>
</dbReference>
<dbReference type="InterPro" id="IPR001208">
    <property type="entry name" value="MCM_dom"/>
</dbReference>
<evidence type="ECO:0000256" key="6">
    <source>
        <dbReference type="ARBA" id="ARBA00022705"/>
    </source>
</evidence>
<evidence type="ECO:0000256" key="9">
    <source>
        <dbReference type="ARBA" id="ARBA00022806"/>
    </source>
</evidence>
<dbReference type="InterPro" id="IPR033762">
    <property type="entry name" value="MCM_OB"/>
</dbReference>
<dbReference type="PRINTS" id="PR01657">
    <property type="entry name" value="MCMFAMILY"/>
</dbReference>
<dbReference type="InterPro" id="IPR004364">
    <property type="entry name" value="Aa-tRNA-synt_II"/>
</dbReference>
<keyword evidence="4" id="KW-0963">Cytoplasm</keyword>
<dbReference type="InterPro" id="IPR004365">
    <property type="entry name" value="NA-bd_OB_tRNA"/>
</dbReference>
<dbReference type="InterPro" id="IPR004523">
    <property type="entry name" value="Asp-tRNA_synthase_2"/>
</dbReference>
<evidence type="ECO:0000256" key="12">
    <source>
        <dbReference type="ARBA" id="ARBA00023146"/>
    </source>
</evidence>
<dbReference type="InterPro" id="IPR027417">
    <property type="entry name" value="P-loop_NTPase"/>
</dbReference>
<dbReference type="SUPFAM" id="SSF55681">
    <property type="entry name" value="Class II aaRS and biotin synthetases"/>
    <property type="match status" value="1"/>
</dbReference>
<dbReference type="HAMAP" id="MF_02075">
    <property type="entry name" value="Asp_tRNA_synth_type2"/>
    <property type="match status" value="1"/>
</dbReference>
<dbReference type="CDD" id="cd04320">
    <property type="entry name" value="AspRS_cyto_N"/>
    <property type="match status" value="1"/>
</dbReference>
<accession>A0ABQ9CW34</accession>
<comment type="subcellular location">
    <subcellularLocation>
        <location evidence="1">Nucleus</location>
    </subcellularLocation>
</comment>
<evidence type="ECO:0000256" key="14">
    <source>
        <dbReference type="ARBA" id="ARBA00023306"/>
    </source>
</evidence>
<dbReference type="Pfam" id="PF17855">
    <property type="entry name" value="MCM_lid"/>
    <property type="match status" value="1"/>
</dbReference>
<evidence type="ECO:0000256" key="11">
    <source>
        <dbReference type="ARBA" id="ARBA00023125"/>
    </source>
</evidence>
<keyword evidence="6" id="KW-0235">DNA replication</keyword>
<dbReference type="InterPro" id="IPR041024">
    <property type="entry name" value="Mcm6_C"/>
</dbReference>
<evidence type="ECO:0000256" key="8">
    <source>
        <dbReference type="ARBA" id="ARBA00022801"/>
    </source>
</evidence>